<sequence>MRKLLLALASATMLTTAAGAATVYPIDRATILVNSPFDFKVEFDKVVKPEDVKVTVNGQDYEAVFGSKAEFTG</sequence>
<keyword evidence="1" id="KW-0732">Signal</keyword>
<organism evidence="2">
    <name type="scientific">Brucella anthropi</name>
    <name type="common">Ochrobactrum anthropi</name>
    <dbReference type="NCBI Taxonomy" id="529"/>
    <lineage>
        <taxon>Bacteria</taxon>
        <taxon>Pseudomonadati</taxon>
        <taxon>Pseudomonadota</taxon>
        <taxon>Alphaproteobacteria</taxon>
        <taxon>Hyphomicrobiales</taxon>
        <taxon>Brucellaceae</taxon>
        <taxon>Brucella/Ochrobactrum group</taxon>
        <taxon>Brucella</taxon>
    </lineage>
</organism>
<protein>
    <submittedName>
        <fullName evidence="2">Uncharacterized protein</fullName>
    </submittedName>
</protein>
<evidence type="ECO:0000313" key="2">
    <source>
        <dbReference type="EMBL" id="KYB45782.1"/>
    </source>
</evidence>
<feature type="chain" id="PRO_5025024219" evidence="1">
    <location>
        <begin position="21"/>
        <end position="73"/>
    </location>
</feature>
<reference evidence="2" key="1">
    <citation type="submission" date="2016-02" db="EMBL/GenBank/DDBJ databases">
        <title>Genomic sequences of Ochrobactrum anthropi.</title>
        <authorList>
            <person name="Chudasama K.S."/>
            <person name="Thaker V.S."/>
        </authorList>
    </citation>
    <scope>NUCLEOTIDE SEQUENCE [LARGE SCALE GENOMIC DNA]</scope>
    <source>
        <strain evidence="2">SUBG007</strain>
    </source>
</reference>
<comment type="caution">
    <text evidence="2">The sequence shown here is derived from an EMBL/GenBank/DDBJ whole genome shotgun (WGS) entry which is preliminary data.</text>
</comment>
<dbReference type="AlphaFoldDB" id="A0A656Z5M4"/>
<accession>A0A656Z5M4</accession>
<gene>
    <name evidence="2" type="ORF">AB664_33180</name>
</gene>
<proteinExistence type="predicted"/>
<evidence type="ECO:0000256" key="1">
    <source>
        <dbReference type="SAM" id="SignalP"/>
    </source>
</evidence>
<dbReference type="EMBL" id="LUAY01002735">
    <property type="protein sequence ID" value="KYB45782.1"/>
    <property type="molecule type" value="Genomic_DNA"/>
</dbReference>
<feature type="signal peptide" evidence="1">
    <location>
        <begin position="1"/>
        <end position="20"/>
    </location>
</feature>
<name>A0A656Z5M4_BRUAN</name>